<evidence type="ECO:0008006" key="3">
    <source>
        <dbReference type="Google" id="ProtNLM"/>
    </source>
</evidence>
<name>A0ABW5XN39_9SPHI</name>
<accession>A0ABW5XN39</accession>
<protein>
    <recommendedName>
        <fullName evidence="3">Outer membrane protein with beta-barrel domain</fullName>
    </recommendedName>
</protein>
<dbReference type="Proteomes" id="UP001597601">
    <property type="component" value="Unassembled WGS sequence"/>
</dbReference>
<dbReference type="EMBL" id="JBHUON010000002">
    <property type="protein sequence ID" value="MFD2863567.1"/>
    <property type="molecule type" value="Genomic_DNA"/>
</dbReference>
<gene>
    <name evidence="1" type="ORF">ACFSYC_02600</name>
</gene>
<sequence>MFSTLITRAQGGSYNYGRYGIGFNASRNRPYADLKQANDGKSFNVTGYYNVTPYIPLGLEIQSGDLSGGNIVTDQYKRQYKNQYVAVIAHGDFTLGEIIDYDNSFFMHLFKDIYFGTGVGLVSNKMTFIQRTNLNPSDVYPVGSYTFPGQDKSMELMVPLRVGIDLKIYNSYSEPFMSVNIGYIHNVTWGEGLDGYTDPASGFKNNSPDQYRQIVVGVKFNFGSTVPYTKSIN</sequence>
<organism evidence="1 2">
    <name type="scientific">Mucilaginibacter antarcticus</name>
    <dbReference type="NCBI Taxonomy" id="1855725"/>
    <lineage>
        <taxon>Bacteria</taxon>
        <taxon>Pseudomonadati</taxon>
        <taxon>Bacteroidota</taxon>
        <taxon>Sphingobacteriia</taxon>
        <taxon>Sphingobacteriales</taxon>
        <taxon>Sphingobacteriaceae</taxon>
        <taxon>Mucilaginibacter</taxon>
    </lineage>
</organism>
<proteinExistence type="predicted"/>
<comment type="caution">
    <text evidence="1">The sequence shown here is derived from an EMBL/GenBank/DDBJ whole genome shotgun (WGS) entry which is preliminary data.</text>
</comment>
<keyword evidence="2" id="KW-1185">Reference proteome</keyword>
<evidence type="ECO:0000313" key="1">
    <source>
        <dbReference type="EMBL" id="MFD2863567.1"/>
    </source>
</evidence>
<reference evidence="2" key="1">
    <citation type="journal article" date="2019" name="Int. J. Syst. Evol. Microbiol.">
        <title>The Global Catalogue of Microorganisms (GCM) 10K type strain sequencing project: providing services to taxonomists for standard genome sequencing and annotation.</title>
        <authorList>
            <consortium name="The Broad Institute Genomics Platform"/>
            <consortium name="The Broad Institute Genome Sequencing Center for Infectious Disease"/>
            <person name="Wu L."/>
            <person name="Ma J."/>
        </authorList>
    </citation>
    <scope>NUCLEOTIDE SEQUENCE [LARGE SCALE GENOMIC DNA]</scope>
    <source>
        <strain evidence="2">KCTC 52232</strain>
    </source>
</reference>
<evidence type="ECO:0000313" key="2">
    <source>
        <dbReference type="Proteomes" id="UP001597601"/>
    </source>
</evidence>